<evidence type="ECO:0000313" key="11">
    <source>
        <dbReference type="EMBL" id="CAH2108192.1"/>
    </source>
</evidence>
<proteinExistence type="inferred from homology"/>
<feature type="transmembrane region" description="Helical" evidence="10">
    <location>
        <begin position="147"/>
        <end position="167"/>
    </location>
</feature>
<feature type="transmembrane region" description="Helical" evidence="10">
    <location>
        <begin position="200"/>
        <end position="218"/>
    </location>
</feature>
<evidence type="ECO:0000256" key="8">
    <source>
        <dbReference type="ARBA" id="ARBA00023170"/>
    </source>
</evidence>
<evidence type="ECO:0000256" key="6">
    <source>
        <dbReference type="ARBA" id="ARBA00022989"/>
    </source>
</evidence>
<keyword evidence="3 10" id="KW-0716">Sensory transduction</keyword>
<evidence type="ECO:0000256" key="2">
    <source>
        <dbReference type="ARBA" id="ARBA00022475"/>
    </source>
</evidence>
<feature type="transmembrane region" description="Helical" evidence="10">
    <location>
        <begin position="49"/>
        <end position="69"/>
    </location>
</feature>
<feature type="transmembrane region" description="Helical" evidence="10">
    <location>
        <begin position="75"/>
        <end position="96"/>
    </location>
</feature>
<dbReference type="Pfam" id="PF02949">
    <property type="entry name" value="7tm_6"/>
    <property type="match status" value="1"/>
</dbReference>
<dbReference type="Proteomes" id="UP001153954">
    <property type="component" value="Unassembled WGS sequence"/>
</dbReference>
<keyword evidence="12" id="KW-1185">Reference proteome</keyword>
<keyword evidence="2" id="KW-1003">Cell membrane</keyword>
<comment type="similarity">
    <text evidence="10">Belongs to the insect chemoreceptor superfamily. Heteromeric odorant receptor channel (TC 1.A.69) family.</text>
</comment>
<evidence type="ECO:0000256" key="10">
    <source>
        <dbReference type="RuleBase" id="RU351113"/>
    </source>
</evidence>
<evidence type="ECO:0000256" key="5">
    <source>
        <dbReference type="ARBA" id="ARBA00022725"/>
    </source>
</evidence>
<evidence type="ECO:0000256" key="9">
    <source>
        <dbReference type="ARBA" id="ARBA00023224"/>
    </source>
</evidence>
<dbReference type="GO" id="GO:0005886">
    <property type="term" value="C:plasma membrane"/>
    <property type="evidence" value="ECO:0007669"/>
    <property type="project" value="UniProtKB-SubCell"/>
</dbReference>
<feature type="transmembrane region" description="Helical" evidence="10">
    <location>
        <begin position="327"/>
        <end position="348"/>
    </location>
</feature>
<sequence>MHRIFAFFQKILRPYHGSVKFKNIISQSIREIGLWYGPKTYEIYGLAKLSILCFLGTNLTQIIALIMARDDTKRIFAYFSVLSFCTMGFLKLWSLFRKEKRWRSIINQASSLENEQLNNSYTPYEYESDEESDYGFSKYIDSYTKNFFLISTRLFQIYIFTAIVYMVSPFLEHGIYLYTGQPINSIPHILPGWYPLDRYTFAYIVTIFVEMLAALYCVKVHIAFDLTVIGLMIFIRGQFSCLHDYSELIGGKGKSCDISKRRDERALYRIKNCHRIHVLLIKTNHELNELIRNILGIYFFVATFTLCSVAMQLSWEQVSVMQLTSLLQYMGATLTQLFLFCHYGNAVLNESCVGQGRGPSCATIWCLSVKVRREIAILCVGMSRCYRLNAGPFNLLNLPSFIQIIRTAYSYYALLRQTTK</sequence>
<evidence type="ECO:0000313" key="12">
    <source>
        <dbReference type="Proteomes" id="UP001153954"/>
    </source>
</evidence>
<evidence type="ECO:0000256" key="1">
    <source>
        <dbReference type="ARBA" id="ARBA00004651"/>
    </source>
</evidence>
<dbReference type="PANTHER" id="PTHR21137:SF35">
    <property type="entry name" value="ODORANT RECEPTOR 19A-RELATED"/>
    <property type="match status" value="1"/>
</dbReference>
<comment type="caution">
    <text evidence="10">Lacks conserved residue(s) required for the propagation of feature annotation.</text>
</comment>
<feature type="transmembrane region" description="Helical" evidence="10">
    <location>
        <begin position="295"/>
        <end position="315"/>
    </location>
</feature>
<keyword evidence="5 10" id="KW-0552">Olfaction</keyword>
<dbReference type="GO" id="GO:0005549">
    <property type="term" value="F:odorant binding"/>
    <property type="evidence" value="ECO:0007669"/>
    <property type="project" value="InterPro"/>
</dbReference>
<protein>
    <recommendedName>
        <fullName evidence="10">Odorant receptor</fullName>
    </recommendedName>
</protein>
<dbReference type="InterPro" id="IPR004117">
    <property type="entry name" value="7tm6_olfct_rcpt"/>
</dbReference>
<dbReference type="GO" id="GO:0004984">
    <property type="term" value="F:olfactory receptor activity"/>
    <property type="evidence" value="ECO:0007669"/>
    <property type="project" value="InterPro"/>
</dbReference>
<keyword evidence="4 10" id="KW-0812">Transmembrane</keyword>
<keyword evidence="9 10" id="KW-0807">Transducer</keyword>
<keyword evidence="8 10" id="KW-0675">Receptor</keyword>
<dbReference type="GO" id="GO:0007165">
    <property type="term" value="P:signal transduction"/>
    <property type="evidence" value="ECO:0007669"/>
    <property type="project" value="UniProtKB-KW"/>
</dbReference>
<comment type="subcellular location">
    <subcellularLocation>
        <location evidence="1 10">Cell membrane</location>
        <topology evidence="1 10">Multi-pass membrane protein</topology>
    </subcellularLocation>
</comment>
<reference evidence="11" key="1">
    <citation type="submission" date="2022-03" db="EMBL/GenBank/DDBJ databases">
        <authorList>
            <person name="Tunstrom K."/>
        </authorList>
    </citation>
    <scope>NUCLEOTIDE SEQUENCE</scope>
</reference>
<keyword evidence="7 10" id="KW-0472">Membrane</keyword>
<accession>A0AAU9VA88</accession>
<keyword evidence="6 10" id="KW-1133">Transmembrane helix</keyword>
<dbReference type="PANTHER" id="PTHR21137">
    <property type="entry name" value="ODORANT RECEPTOR"/>
    <property type="match status" value="1"/>
</dbReference>
<organism evidence="11 12">
    <name type="scientific">Euphydryas editha</name>
    <name type="common">Edith's checkerspot</name>
    <dbReference type="NCBI Taxonomy" id="104508"/>
    <lineage>
        <taxon>Eukaryota</taxon>
        <taxon>Metazoa</taxon>
        <taxon>Ecdysozoa</taxon>
        <taxon>Arthropoda</taxon>
        <taxon>Hexapoda</taxon>
        <taxon>Insecta</taxon>
        <taxon>Pterygota</taxon>
        <taxon>Neoptera</taxon>
        <taxon>Endopterygota</taxon>
        <taxon>Lepidoptera</taxon>
        <taxon>Glossata</taxon>
        <taxon>Ditrysia</taxon>
        <taxon>Papilionoidea</taxon>
        <taxon>Nymphalidae</taxon>
        <taxon>Nymphalinae</taxon>
        <taxon>Euphydryas</taxon>
    </lineage>
</organism>
<evidence type="ECO:0000256" key="4">
    <source>
        <dbReference type="ARBA" id="ARBA00022692"/>
    </source>
</evidence>
<name>A0AAU9VA88_EUPED</name>
<comment type="caution">
    <text evidence="11">The sequence shown here is derived from an EMBL/GenBank/DDBJ whole genome shotgun (WGS) entry which is preliminary data.</text>
</comment>
<evidence type="ECO:0000256" key="7">
    <source>
        <dbReference type="ARBA" id="ARBA00023136"/>
    </source>
</evidence>
<gene>
    <name evidence="11" type="ORF">EEDITHA_LOCUS22151</name>
</gene>
<evidence type="ECO:0000256" key="3">
    <source>
        <dbReference type="ARBA" id="ARBA00022606"/>
    </source>
</evidence>
<dbReference type="AlphaFoldDB" id="A0AAU9VA88"/>
<dbReference type="EMBL" id="CAKOGL010000031">
    <property type="protein sequence ID" value="CAH2108192.1"/>
    <property type="molecule type" value="Genomic_DNA"/>
</dbReference>